<dbReference type="EMBL" id="LFRF01000010">
    <property type="protein sequence ID" value="KND90949.1"/>
    <property type="molecule type" value="Genomic_DNA"/>
</dbReference>
<feature type="domain" description="Nucleoside phosphorylase" evidence="1">
    <location>
        <begin position="82"/>
        <end position="200"/>
    </location>
</feature>
<reference evidence="2 3" key="1">
    <citation type="journal article" date="2015" name="BMC Genomics">
        <title>The genome of the truffle-parasite Tolypocladium ophioglossoides and the evolution of antifungal peptaibiotics.</title>
        <authorList>
            <person name="Quandt C.A."/>
            <person name="Bushley K.E."/>
            <person name="Spatafora J.W."/>
        </authorList>
    </citation>
    <scope>NUCLEOTIDE SEQUENCE [LARGE SCALE GENOMIC DNA]</scope>
    <source>
        <strain evidence="2 3">CBS 100239</strain>
    </source>
</reference>
<accession>A0A0L0NAA0</accession>
<proteinExistence type="predicted"/>
<dbReference type="GO" id="GO:0009116">
    <property type="term" value="P:nucleoside metabolic process"/>
    <property type="evidence" value="ECO:0007669"/>
    <property type="project" value="InterPro"/>
</dbReference>
<dbReference type="Pfam" id="PF01048">
    <property type="entry name" value="PNP_UDP_1"/>
    <property type="match status" value="1"/>
</dbReference>
<dbReference type="InterPro" id="IPR053137">
    <property type="entry name" value="NLR-like"/>
</dbReference>
<dbReference type="Proteomes" id="UP000036947">
    <property type="component" value="Unassembled WGS sequence"/>
</dbReference>
<dbReference type="OrthoDB" id="4925214at2759"/>
<evidence type="ECO:0000313" key="2">
    <source>
        <dbReference type="EMBL" id="KND90949.1"/>
    </source>
</evidence>
<dbReference type="Gene3D" id="3.40.50.1580">
    <property type="entry name" value="Nucleoside phosphorylase domain"/>
    <property type="match status" value="1"/>
</dbReference>
<gene>
    <name evidence="2" type="ORF">TOPH_04368</name>
</gene>
<dbReference type="PANTHER" id="PTHR46082:SF6">
    <property type="entry name" value="AAA+ ATPASE DOMAIN-CONTAINING PROTEIN-RELATED"/>
    <property type="match status" value="1"/>
</dbReference>
<dbReference type="InterPro" id="IPR035994">
    <property type="entry name" value="Nucleoside_phosphorylase_sf"/>
</dbReference>
<organism evidence="2 3">
    <name type="scientific">Tolypocladium ophioglossoides (strain CBS 100239)</name>
    <name type="common">Snaketongue truffleclub</name>
    <name type="synonym">Elaphocordyceps ophioglossoides</name>
    <dbReference type="NCBI Taxonomy" id="1163406"/>
    <lineage>
        <taxon>Eukaryota</taxon>
        <taxon>Fungi</taxon>
        <taxon>Dikarya</taxon>
        <taxon>Ascomycota</taxon>
        <taxon>Pezizomycotina</taxon>
        <taxon>Sordariomycetes</taxon>
        <taxon>Hypocreomycetidae</taxon>
        <taxon>Hypocreales</taxon>
        <taxon>Ophiocordycipitaceae</taxon>
        <taxon>Tolypocladium</taxon>
    </lineage>
</organism>
<dbReference type="GO" id="GO:0003824">
    <property type="term" value="F:catalytic activity"/>
    <property type="evidence" value="ECO:0007669"/>
    <property type="project" value="InterPro"/>
</dbReference>
<name>A0A0L0NAA0_TOLOC</name>
<sequence length="255" mass="28352">MNTRMRTQLDQSIDLGSRKLRRLSYSDNVDAAHNLSKKQKLCHSDFRPTPVDVVRGHIEEAPPRDCNGGVRRCRPLHREDFEIAIICALPLEYDAVCLLLDEFWDEDGDQYGRATGDPNTYTTGRIGKHSLVLALLHRVGKASAAGAAARMRSSYSGLRLTILVGICGGVLPRTQDGDEILLGDVIIGKTIIHYDYGRQYPDGFMRKISIADNPSIQGGPQYVGNVADRTWPVPPPSTNCRLFETTADQRYLKQA</sequence>
<evidence type="ECO:0000313" key="3">
    <source>
        <dbReference type="Proteomes" id="UP000036947"/>
    </source>
</evidence>
<dbReference type="SUPFAM" id="SSF53167">
    <property type="entry name" value="Purine and uridine phosphorylases"/>
    <property type="match status" value="1"/>
</dbReference>
<keyword evidence="3" id="KW-1185">Reference proteome</keyword>
<evidence type="ECO:0000259" key="1">
    <source>
        <dbReference type="Pfam" id="PF01048"/>
    </source>
</evidence>
<dbReference type="STRING" id="1163406.A0A0L0NAA0"/>
<protein>
    <recommendedName>
        <fullName evidence="1">Nucleoside phosphorylase domain-containing protein</fullName>
    </recommendedName>
</protein>
<dbReference type="PANTHER" id="PTHR46082">
    <property type="entry name" value="ATP/GTP-BINDING PROTEIN-RELATED"/>
    <property type="match status" value="1"/>
</dbReference>
<dbReference type="InterPro" id="IPR000845">
    <property type="entry name" value="Nucleoside_phosphorylase_d"/>
</dbReference>
<comment type="caution">
    <text evidence="2">The sequence shown here is derived from an EMBL/GenBank/DDBJ whole genome shotgun (WGS) entry which is preliminary data.</text>
</comment>
<dbReference type="AlphaFoldDB" id="A0A0L0NAA0"/>